<keyword evidence="6" id="KW-1185">Reference proteome</keyword>
<proteinExistence type="inferred from homology"/>
<accession>A0ABZ2K225</accession>
<dbReference type="PANTHER" id="PTHR43421:SF1">
    <property type="entry name" value="METALLOPROTEASE PMBA"/>
    <property type="match status" value="1"/>
</dbReference>
<dbReference type="Pfam" id="PF19289">
    <property type="entry name" value="PmbA_TldD_3rd"/>
    <property type="match status" value="1"/>
</dbReference>
<dbReference type="InterPro" id="IPR002510">
    <property type="entry name" value="Metalloprtase-TldD/E_N"/>
</dbReference>
<dbReference type="Proteomes" id="UP001379533">
    <property type="component" value="Chromosome"/>
</dbReference>
<dbReference type="Gene3D" id="3.30.2290.10">
    <property type="entry name" value="PmbA/TldD superfamily"/>
    <property type="match status" value="1"/>
</dbReference>
<dbReference type="EMBL" id="CP089982">
    <property type="protein sequence ID" value="WXA92760.1"/>
    <property type="molecule type" value="Genomic_DNA"/>
</dbReference>
<feature type="domain" description="Metalloprotease TldD/E central" evidence="4">
    <location>
        <begin position="140"/>
        <end position="241"/>
    </location>
</feature>
<name>A0ABZ2K225_9BACT</name>
<dbReference type="Pfam" id="PF01523">
    <property type="entry name" value="PmbA_TldD_1st"/>
    <property type="match status" value="1"/>
</dbReference>
<evidence type="ECO:0000313" key="6">
    <source>
        <dbReference type="Proteomes" id="UP001379533"/>
    </source>
</evidence>
<dbReference type="InterPro" id="IPR047657">
    <property type="entry name" value="PmbA"/>
</dbReference>
<organism evidence="5 6">
    <name type="scientific">Pendulispora brunnea</name>
    <dbReference type="NCBI Taxonomy" id="2905690"/>
    <lineage>
        <taxon>Bacteria</taxon>
        <taxon>Pseudomonadati</taxon>
        <taxon>Myxococcota</taxon>
        <taxon>Myxococcia</taxon>
        <taxon>Myxococcales</taxon>
        <taxon>Sorangiineae</taxon>
        <taxon>Pendulisporaceae</taxon>
        <taxon>Pendulispora</taxon>
    </lineage>
</organism>
<evidence type="ECO:0000313" key="5">
    <source>
        <dbReference type="EMBL" id="WXA92760.1"/>
    </source>
</evidence>
<dbReference type="SUPFAM" id="SSF111283">
    <property type="entry name" value="Putative modulator of DNA gyrase, PmbA/TldD"/>
    <property type="match status" value="1"/>
</dbReference>
<gene>
    <name evidence="5" type="ORF">LZC95_40725</name>
</gene>
<dbReference type="RefSeq" id="WP_394843361.1">
    <property type="nucleotide sequence ID" value="NZ_CP089982.1"/>
</dbReference>
<feature type="domain" description="Metalloprotease TldD/E N-terminal" evidence="2">
    <location>
        <begin position="38"/>
        <end position="101"/>
    </location>
</feature>
<dbReference type="InterPro" id="IPR036059">
    <property type="entry name" value="TldD/PmbA_sf"/>
</dbReference>
<dbReference type="InterPro" id="IPR045570">
    <property type="entry name" value="Metalloprtase-TldD/E_cen_dom"/>
</dbReference>
<dbReference type="Pfam" id="PF19290">
    <property type="entry name" value="PmbA_TldD_2nd"/>
    <property type="match status" value="1"/>
</dbReference>
<comment type="similarity">
    <text evidence="1">Belongs to the peptidase U62 family.</text>
</comment>
<reference evidence="5 6" key="1">
    <citation type="submission" date="2021-12" db="EMBL/GenBank/DDBJ databases">
        <title>Discovery of the Pendulisporaceae a myxobacterial family with distinct sporulation behavior and unique specialized metabolism.</title>
        <authorList>
            <person name="Garcia R."/>
            <person name="Popoff A."/>
            <person name="Bader C.D."/>
            <person name="Loehr J."/>
            <person name="Walesch S."/>
            <person name="Walt C."/>
            <person name="Boldt J."/>
            <person name="Bunk B."/>
            <person name="Haeckl F.J.F.P.J."/>
            <person name="Gunesch A.P."/>
            <person name="Birkelbach J."/>
            <person name="Nuebel U."/>
            <person name="Pietschmann T."/>
            <person name="Bach T."/>
            <person name="Mueller R."/>
        </authorList>
    </citation>
    <scope>NUCLEOTIDE SEQUENCE [LARGE SCALE GENOMIC DNA]</scope>
    <source>
        <strain evidence="5 6">MSr12523</strain>
    </source>
</reference>
<sequence length="467" mass="49126">MTDQDERALGPQDPQLDELLALGDRVVKMATKGGATVAECLLRNGAELSAKVRLGEPELVEEAGHRSIGLRVMKGKQVATTSTSDLSDAGIDRFVKDALELVELAQEDPFAGPADPKLLCDATSLPDLELYDPSGGRVAAGEAIAIAKKGEAAARSFDARITNSEGASFGRTAGGVAMVLSSGFRVAYKGSFCSLSVVPVAADSGGKNRRGYHWTAKRFLAELDDAEEVGREAARRTLQKLGARPVATTEAPVVFDPDAARSILGLLAGCVMGSSIWRKSSYLVGREGTRVASDLVTVVDDPLIARAPGSRPVDGEGLASRKNLVVENGILRTYLCDSYSARKLSRESTGSASRGSSAGVGPGTTNFILQPGKESHDEIVKGTKRGLYVTEMMGFGFNAVTGDFSRGASGFWIENGEFAFPVSEVTISLNVDELLQSIDVVGSDLDLRTSTASPTFRVSKMTIAGAG</sequence>
<evidence type="ECO:0000259" key="4">
    <source>
        <dbReference type="Pfam" id="PF19290"/>
    </source>
</evidence>
<evidence type="ECO:0000259" key="3">
    <source>
        <dbReference type="Pfam" id="PF19289"/>
    </source>
</evidence>
<dbReference type="PANTHER" id="PTHR43421">
    <property type="entry name" value="METALLOPROTEASE PMBA"/>
    <property type="match status" value="1"/>
</dbReference>
<feature type="domain" description="Metalloprotease TldD/E C-terminal" evidence="3">
    <location>
        <begin position="249"/>
        <end position="465"/>
    </location>
</feature>
<protein>
    <submittedName>
        <fullName evidence="5">TldD/PmbA family protein</fullName>
    </submittedName>
</protein>
<evidence type="ECO:0000259" key="2">
    <source>
        <dbReference type="Pfam" id="PF01523"/>
    </source>
</evidence>
<evidence type="ECO:0000256" key="1">
    <source>
        <dbReference type="ARBA" id="ARBA00005836"/>
    </source>
</evidence>
<dbReference type="InterPro" id="IPR035068">
    <property type="entry name" value="TldD/PmbA_N"/>
</dbReference>
<dbReference type="InterPro" id="IPR045569">
    <property type="entry name" value="Metalloprtase-TldD/E_C"/>
</dbReference>